<dbReference type="SUPFAM" id="SSF69819">
    <property type="entry name" value="MTH1598-like"/>
    <property type="match status" value="1"/>
</dbReference>
<protein>
    <recommendedName>
        <fullName evidence="5">Archease domain-containing protein</fullName>
    </recommendedName>
</protein>
<keyword evidence="7" id="KW-1185">Reference proteome</keyword>
<evidence type="ECO:0000256" key="2">
    <source>
        <dbReference type="ARBA" id="ARBA00022694"/>
    </source>
</evidence>
<name>D3BKW2_HETP5</name>
<evidence type="ECO:0000259" key="5">
    <source>
        <dbReference type="Pfam" id="PF01951"/>
    </source>
</evidence>
<dbReference type="InterPro" id="IPR002110">
    <property type="entry name" value="Ankyrin_rpt"/>
</dbReference>
<dbReference type="Pfam" id="PF01951">
    <property type="entry name" value="Archease"/>
    <property type="match status" value="1"/>
</dbReference>
<dbReference type="AlphaFoldDB" id="D3BKW2"/>
<reference evidence="6 7" key="1">
    <citation type="journal article" date="2011" name="Genome Res.">
        <title>Phylogeny-wide analysis of social amoeba genomes highlights ancient origins for complex intercellular communication.</title>
        <authorList>
            <person name="Heidel A.J."/>
            <person name="Lawal H.M."/>
            <person name="Felder M."/>
            <person name="Schilde C."/>
            <person name="Helps N.R."/>
            <person name="Tunggal B."/>
            <person name="Rivero F."/>
            <person name="John U."/>
            <person name="Schleicher M."/>
            <person name="Eichinger L."/>
            <person name="Platzer M."/>
            <person name="Noegel A.A."/>
            <person name="Schaap P."/>
            <person name="Gloeckner G."/>
        </authorList>
    </citation>
    <scope>NUCLEOTIDE SEQUENCE [LARGE SCALE GENOMIC DNA]</scope>
    <source>
        <strain evidence="7">ATCC 26659 / Pp 5 / PN500</strain>
    </source>
</reference>
<dbReference type="InterPro" id="IPR036820">
    <property type="entry name" value="Archease_dom_sf"/>
</dbReference>
<feature type="domain" description="Archease" evidence="5">
    <location>
        <begin position="10"/>
        <end position="126"/>
    </location>
</feature>
<comment type="similarity">
    <text evidence="1">Belongs to the archease family.</text>
</comment>
<gene>
    <name evidence="6" type="ORF">PPL_09194</name>
</gene>
<dbReference type="Gene3D" id="3.55.10.10">
    <property type="entry name" value="Archease domain"/>
    <property type="match status" value="1"/>
</dbReference>
<keyword evidence="2" id="KW-0819">tRNA processing</keyword>
<dbReference type="InterPro" id="IPR036770">
    <property type="entry name" value="Ankyrin_rpt-contain_sf"/>
</dbReference>
<organism evidence="6 7">
    <name type="scientific">Heterostelium pallidum (strain ATCC 26659 / Pp 5 / PN500)</name>
    <name type="common">Cellular slime mold</name>
    <name type="synonym">Polysphondylium pallidum</name>
    <dbReference type="NCBI Taxonomy" id="670386"/>
    <lineage>
        <taxon>Eukaryota</taxon>
        <taxon>Amoebozoa</taxon>
        <taxon>Evosea</taxon>
        <taxon>Eumycetozoa</taxon>
        <taxon>Dictyostelia</taxon>
        <taxon>Acytosteliales</taxon>
        <taxon>Acytosteliaceae</taxon>
        <taxon>Heterostelium</taxon>
    </lineage>
</organism>
<keyword evidence="4" id="KW-0106">Calcium</keyword>
<proteinExistence type="inferred from homology"/>
<dbReference type="GO" id="GO:0046872">
    <property type="term" value="F:metal ion binding"/>
    <property type="evidence" value="ECO:0007669"/>
    <property type="project" value="UniProtKB-KW"/>
</dbReference>
<dbReference type="PANTHER" id="PTHR46586">
    <property type="entry name" value="ANKYRIN REPEAT-CONTAINING PROTEIN"/>
    <property type="match status" value="1"/>
</dbReference>
<dbReference type="STRING" id="670386.D3BKW2"/>
<dbReference type="GO" id="GO:0008033">
    <property type="term" value="P:tRNA processing"/>
    <property type="evidence" value="ECO:0007669"/>
    <property type="project" value="UniProtKB-KW"/>
</dbReference>
<comment type="caution">
    <text evidence="6">The sequence shown here is derived from an EMBL/GenBank/DDBJ whole genome shotgun (WGS) entry which is preliminary data.</text>
</comment>
<dbReference type="PANTHER" id="PTHR46586:SF5">
    <property type="match status" value="1"/>
</dbReference>
<dbReference type="Pfam" id="PF12796">
    <property type="entry name" value="Ank_2"/>
    <property type="match status" value="1"/>
</dbReference>
<accession>D3BKW2</accession>
<dbReference type="GeneID" id="31364669"/>
<dbReference type="EMBL" id="ADBJ01000038">
    <property type="protein sequence ID" value="EFA78542.1"/>
    <property type="molecule type" value="Genomic_DNA"/>
</dbReference>
<keyword evidence="3" id="KW-0479">Metal-binding</keyword>
<dbReference type="InterPro" id="IPR052050">
    <property type="entry name" value="SecEffector_AnkRepeat"/>
</dbReference>
<dbReference type="SUPFAM" id="SSF48403">
    <property type="entry name" value="Ankyrin repeat"/>
    <property type="match status" value="1"/>
</dbReference>
<dbReference type="SUPFAM" id="SSF140860">
    <property type="entry name" value="Pseudo ankyrin repeat-like"/>
    <property type="match status" value="2"/>
</dbReference>
<dbReference type="InterPro" id="IPR023572">
    <property type="entry name" value="Archease_dom"/>
</dbReference>
<dbReference type="RefSeq" id="XP_020430666.1">
    <property type="nucleotide sequence ID" value="XM_020579991.1"/>
</dbReference>
<evidence type="ECO:0000256" key="3">
    <source>
        <dbReference type="ARBA" id="ARBA00022723"/>
    </source>
</evidence>
<dbReference type="Gene3D" id="1.25.40.20">
    <property type="entry name" value="Ankyrin repeat-containing domain"/>
    <property type="match status" value="2"/>
</dbReference>
<dbReference type="InParanoid" id="D3BKW2"/>
<evidence type="ECO:0000313" key="6">
    <source>
        <dbReference type="EMBL" id="EFA78542.1"/>
    </source>
</evidence>
<sequence length="810" mass="93119">MVDYGQLNQFEYLDHTADIMFVWGDNLGVAFEQMALAMMNYMVELDSVHLDQHQEDEIKEHTINVEEFLVFKEIKVLSIDKINFKITATGKGVELDKSKHTTGTEIKAITYSCMKIEEKPEKTDIYLLRNKLFNFVNWIHCIVLKKQYSLSWQCMINEYPELLIDYRFDDRYLYEYLSKFGDANKHEQPPFDRLKNAMLAAIRQNRLDLIETIINKQPGLWHSEIITFHQAYQEELCVTAAAYEREDILRYLIDSVGVNSTLVMLATLKSTVATNRNLNIARQCCKFIVFDEYISNIIMAIAPVIKLNDSDIFMMLYNCSASIKPIAIKGILKTGTLDLLNVVKEFEKKRFSELVMSVGDCISTAAKYNQLEILQYLLENQLGKKENADKYLSCRSDTNFEIIQCLYDYYKDSIVSYPLLISKAIVSGNVRVLEFLLSLGRLSDDEKSKCFATNPMNYAAKNNHFDMLKWLHYNRSEPVTKSVMEEAILSNNMAMVQFLVENRTEGCTNKAIQYALEVRNLELAQYLFDNISGVNWQMRNDLLETLCYNGCLDIIRFVLEYIPLEHSFSRQAMIYSAANGFLEILKLIHQSPNSGSTFKTMDAAAANGHLDIVVWLNENRTEGCSVSAIDGAAGKGHLDVVKWLYFNRSEGFSSTGMDNALANGHTDVLEFLYENRTQDCSPRSIQLAAEYGHLNVLKWLIANQSDDDVNDLQFPLREHAKRGDLEAIKYLYEIGRANIDHSTLEFATIYDRFNVVLWILENHFVKVDSLDFGPFNNALLDSYRSDPNKTLLKLKKLSYCQINNIPNISF</sequence>
<evidence type="ECO:0000256" key="1">
    <source>
        <dbReference type="ARBA" id="ARBA00007963"/>
    </source>
</evidence>
<dbReference type="Proteomes" id="UP000001396">
    <property type="component" value="Unassembled WGS sequence"/>
</dbReference>
<evidence type="ECO:0000313" key="7">
    <source>
        <dbReference type="Proteomes" id="UP000001396"/>
    </source>
</evidence>
<evidence type="ECO:0000256" key="4">
    <source>
        <dbReference type="ARBA" id="ARBA00022837"/>
    </source>
</evidence>
<dbReference type="Pfam" id="PF13637">
    <property type="entry name" value="Ank_4"/>
    <property type="match status" value="2"/>
</dbReference>